<dbReference type="Pfam" id="PF00378">
    <property type="entry name" value="ECH_1"/>
    <property type="match status" value="1"/>
</dbReference>
<gene>
    <name evidence="2" type="ORF">SAMN02745225_00967</name>
</gene>
<dbReference type="Gene3D" id="1.10.12.10">
    <property type="entry name" value="Lyase 2-enoyl-coa Hydratase, Chain A, domain 2"/>
    <property type="match status" value="1"/>
</dbReference>
<protein>
    <submittedName>
        <fullName evidence="2">2-(1,2-epoxy-1,2-dihydrophenyl)acetyl-CoA isomerase</fullName>
    </submittedName>
</protein>
<name>A0A1M4UGE6_9ACTN</name>
<keyword evidence="3" id="KW-1185">Reference proteome</keyword>
<accession>A0A1M4UGE6</accession>
<reference evidence="3" key="1">
    <citation type="submission" date="2016-11" db="EMBL/GenBank/DDBJ databases">
        <authorList>
            <person name="Varghese N."/>
            <person name="Submissions S."/>
        </authorList>
    </citation>
    <scope>NUCLEOTIDE SEQUENCE [LARGE SCALE GENOMIC DNA]</scope>
    <source>
        <strain evidence="3">DSM 19514</strain>
    </source>
</reference>
<keyword evidence="2" id="KW-0413">Isomerase</keyword>
<evidence type="ECO:0000256" key="1">
    <source>
        <dbReference type="ARBA" id="ARBA00005254"/>
    </source>
</evidence>
<dbReference type="InterPro" id="IPR029045">
    <property type="entry name" value="ClpP/crotonase-like_dom_sf"/>
</dbReference>
<evidence type="ECO:0000313" key="2">
    <source>
        <dbReference type="EMBL" id="SHE55862.1"/>
    </source>
</evidence>
<dbReference type="InterPro" id="IPR014748">
    <property type="entry name" value="Enoyl-CoA_hydra_C"/>
</dbReference>
<dbReference type="PANTHER" id="PTHR43459">
    <property type="entry name" value="ENOYL-COA HYDRATASE"/>
    <property type="match status" value="1"/>
</dbReference>
<sequence>MEETVFNYENIEVSIQEGYAEVVLSREKSLNSLNTETHKELLHCLATLEGMREGVRALILTGRGRAFCAGQDLEEVKPDPNGRQIRVGDLVRSNYVPLMQKVKDLQIPTVCAVNGVAAGAGASLALACDVIIAAKSARFLQAFSKIGLTPDSGGTWLLPRLVGRARALDQFFTAEAVDSSRAFELGMVSRVVEDERLTEESRTVARQLAKGPTMAYIATRRAVDLGYSMSFSDSLIMESLLQDHLGESYDYREGVAAFLEKRPARFEGR</sequence>
<dbReference type="GO" id="GO:0016853">
    <property type="term" value="F:isomerase activity"/>
    <property type="evidence" value="ECO:0007669"/>
    <property type="project" value="UniProtKB-KW"/>
</dbReference>
<dbReference type="STRING" id="1121881.SAMN02745225_00967"/>
<organism evidence="2 3">
    <name type="scientific">Ferrithrix thermotolerans DSM 19514</name>
    <dbReference type="NCBI Taxonomy" id="1121881"/>
    <lineage>
        <taxon>Bacteria</taxon>
        <taxon>Bacillati</taxon>
        <taxon>Actinomycetota</taxon>
        <taxon>Acidimicrobiia</taxon>
        <taxon>Acidimicrobiales</taxon>
        <taxon>Acidimicrobiaceae</taxon>
        <taxon>Ferrithrix</taxon>
    </lineage>
</organism>
<dbReference type="CDD" id="cd06558">
    <property type="entry name" value="crotonase-like"/>
    <property type="match status" value="1"/>
</dbReference>
<dbReference type="PANTHER" id="PTHR43459:SF1">
    <property type="entry name" value="EG:BACN32G11.4 PROTEIN"/>
    <property type="match status" value="1"/>
</dbReference>
<dbReference type="EMBL" id="FQUL01000010">
    <property type="protein sequence ID" value="SHE55862.1"/>
    <property type="molecule type" value="Genomic_DNA"/>
</dbReference>
<dbReference type="SUPFAM" id="SSF52096">
    <property type="entry name" value="ClpP/crotonase"/>
    <property type="match status" value="1"/>
</dbReference>
<evidence type="ECO:0000313" key="3">
    <source>
        <dbReference type="Proteomes" id="UP000184295"/>
    </source>
</evidence>
<dbReference type="AlphaFoldDB" id="A0A1M4UGE6"/>
<dbReference type="InterPro" id="IPR001753">
    <property type="entry name" value="Enoyl-CoA_hydra/iso"/>
</dbReference>
<proteinExistence type="inferred from homology"/>
<comment type="similarity">
    <text evidence="1">Belongs to the enoyl-CoA hydratase/isomerase family.</text>
</comment>
<dbReference type="Gene3D" id="3.90.226.10">
    <property type="entry name" value="2-enoyl-CoA Hydratase, Chain A, domain 1"/>
    <property type="match status" value="1"/>
</dbReference>
<dbReference type="Proteomes" id="UP000184295">
    <property type="component" value="Unassembled WGS sequence"/>
</dbReference>